<gene>
    <name evidence="1" type="ORF">Q8A67_024203</name>
</gene>
<dbReference type="AlphaFoldDB" id="A0AA88NY41"/>
<reference evidence="1" key="1">
    <citation type="submission" date="2023-08" db="EMBL/GenBank/DDBJ databases">
        <title>Chromosome-level Genome Assembly of mud carp (Cirrhinus molitorella).</title>
        <authorList>
            <person name="Liu H."/>
        </authorList>
    </citation>
    <scope>NUCLEOTIDE SEQUENCE</scope>
    <source>
        <strain evidence="1">Prfri</strain>
        <tissue evidence="1">Muscle</tissue>
    </source>
</reference>
<keyword evidence="2" id="KW-1185">Reference proteome</keyword>
<sequence length="120" mass="13318">MPHRLPAVGWPSCARWTCRELDLLMEMRCILRAASGPASLRESHHRALFSEVTCHAISSDWCHDRCQEESIDSAGFSIFNGVNGHLLSSDATAALFQMEAHVTPRLIMPATSREARAQCP</sequence>
<dbReference type="Proteomes" id="UP001187343">
    <property type="component" value="Unassembled WGS sequence"/>
</dbReference>
<protein>
    <submittedName>
        <fullName evidence="1">Uncharacterized protein</fullName>
    </submittedName>
</protein>
<name>A0AA88NY41_9TELE</name>
<comment type="caution">
    <text evidence="1">The sequence shown here is derived from an EMBL/GenBank/DDBJ whole genome shotgun (WGS) entry which is preliminary data.</text>
</comment>
<evidence type="ECO:0000313" key="2">
    <source>
        <dbReference type="Proteomes" id="UP001187343"/>
    </source>
</evidence>
<accession>A0AA88NY41</accession>
<evidence type="ECO:0000313" key="1">
    <source>
        <dbReference type="EMBL" id="KAK2869811.1"/>
    </source>
</evidence>
<organism evidence="1 2">
    <name type="scientific">Cirrhinus molitorella</name>
    <name type="common">mud carp</name>
    <dbReference type="NCBI Taxonomy" id="172907"/>
    <lineage>
        <taxon>Eukaryota</taxon>
        <taxon>Metazoa</taxon>
        <taxon>Chordata</taxon>
        <taxon>Craniata</taxon>
        <taxon>Vertebrata</taxon>
        <taxon>Euteleostomi</taxon>
        <taxon>Actinopterygii</taxon>
        <taxon>Neopterygii</taxon>
        <taxon>Teleostei</taxon>
        <taxon>Ostariophysi</taxon>
        <taxon>Cypriniformes</taxon>
        <taxon>Cyprinidae</taxon>
        <taxon>Labeoninae</taxon>
        <taxon>Labeonini</taxon>
        <taxon>Cirrhinus</taxon>
    </lineage>
</organism>
<dbReference type="EMBL" id="JAUYZG010000024">
    <property type="protein sequence ID" value="KAK2869811.1"/>
    <property type="molecule type" value="Genomic_DNA"/>
</dbReference>
<proteinExistence type="predicted"/>